<dbReference type="AlphaFoldDB" id="A0A9W8R6Y3"/>
<accession>A0A9W8R6Y3</accession>
<gene>
    <name evidence="2" type="ORF">NW755_006835</name>
</gene>
<dbReference type="EMBL" id="JAOQAV010000016">
    <property type="protein sequence ID" value="KAJ4188040.1"/>
    <property type="molecule type" value="Genomic_DNA"/>
</dbReference>
<keyword evidence="3" id="KW-1185">Reference proteome</keyword>
<dbReference type="PANTHER" id="PTHR10039">
    <property type="entry name" value="AMELOGENIN"/>
    <property type="match status" value="1"/>
</dbReference>
<sequence length="339" mass="39229">MDLSVHMCFFIDGLDEYSGDHLEICQTLKELSEPSSIKICVSSRPWNVFEDAFGNSRETKLYMHELTHEDILNYTEARLSEHPRWSFVSSGPDAAASQSLINEVVDRSMGVFLWVFLVTRLLREGLSNDDKFSDLKRRVSSCPDDLEDFFKHILASVDSFYHEKMAGTLMVARDAEEPLDVEMFVFLDQEYDDENYALHPPAYHAWLEDDNYLAASSSIARRINGRCKGLLEWQNYKMDFLHRTVFDFLRTPEMVRFLQEKARANFCSHLSLLRARIAWFKRTAFHQNYPGEEGLDVIEDVPEFVHGLREAARYACLASDEGGDIKLQYQLFSITPNSE</sequence>
<evidence type="ECO:0000313" key="3">
    <source>
        <dbReference type="Proteomes" id="UP001152087"/>
    </source>
</evidence>
<dbReference type="InterPro" id="IPR056693">
    <property type="entry name" value="DUF7791"/>
</dbReference>
<dbReference type="OrthoDB" id="443402at2759"/>
<organism evidence="2 3">
    <name type="scientific">Fusarium falciforme</name>
    <dbReference type="NCBI Taxonomy" id="195108"/>
    <lineage>
        <taxon>Eukaryota</taxon>
        <taxon>Fungi</taxon>
        <taxon>Dikarya</taxon>
        <taxon>Ascomycota</taxon>
        <taxon>Pezizomycotina</taxon>
        <taxon>Sordariomycetes</taxon>
        <taxon>Hypocreomycetidae</taxon>
        <taxon>Hypocreales</taxon>
        <taxon>Nectriaceae</taxon>
        <taxon>Fusarium</taxon>
        <taxon>Fusarium solani species complex</taxon>
    </lineage>
</organism>
<dbReference type="PANTHER" id="PTHR10039:SF5">
    <property type="entry name" value="NACHT DOMAIN-CONTAINING PROTEIN"/>
    <property type="match status" value="1"/>
</dbReference>
<reference evidence="2" key="1">
    <citation type="submission" date="2022-09" db="EMBL/GenBank/DDBJ databases">
        <title>Fusarium specimens isolated from Avocado Roots.</title>
        <authorList>
            <person name="Stajich J."/>
            <person name="Roper C."/>
            <person name="Heimlech-Rivalta G."/>
        </authorList>
    </citation>
    <scope>NUCLEOTIDE SEQUENCE</scope>
    <source>
        <strain evidence="2">A02</strain>
    </source>
</reference>
<evidence type="ECO:0000313" key="2">
    <source>
        <dbReference type="EMBL" id="KAJ4188040.1"/>
    </source>
</evidence>
<dbReference type="Pfam" id="PF25053">
    <property type="entry name" value="DUF7791"/>
    <property type="match status" value="1"/>
</dbReference>
<proteinExistence type="predicted"/>
<name>A0A9W8R6Y3_9HYPO</name>
<dbReference type="Proteomes" id="UP001152087">
    <property type="component" value="Unassembled WGS sequence"/>
</dbReference>
<comment type="caution">
    <text evidence="2">The sequence shown here is derived from an EMBL/GenBank/DDBJ whole genome shotgun (WGS) entry which is preliminary data.</text>
</comment>
<evidence type="ECO:0000259" key="1">
    <source>
        <dbReference type="Pfam" id="PF25053"/>
    </source>
</evidence>
<feature type="domain" description="DUF7791" evidence="1">
    <location>
        <begin position="156"/>
        <end position="285"/>
    </location>
</feature>
<protein>
    <recommendedName>
        <fullName evidence="1">DUF7791 domain-containing protein</fullName>
    </recommendedName>
</protein>